<gene>
    <name evidence="8" type="ORF">GFC30_1939</name>
</gene>
<feature type="domain" description="Nudix hydrolase" evidence="7">
    <location>
        <begin position="21"/>
        <end position="154"/>
    </location>
</feature>
<dbReference type="InterPro" id="IPR000086">
    <property type="entry name" value="NUDIX_hydrolase_dom"/>
</dbReference>
<dbReference type="PANTHER" id="PTHR12992">
    <property type="entry name" value="NUDIX HYDROLASE"/>
    <property type="match status" value="1"/>
</dbReference>
<sequence length="205" mass="23779">MEQLWEKLRNRTPSPIGMTTFTKYAVLLPLVEKNGEIHLLFEVRSLQLRRQPGEICFPGGKIDTSDADAQAAAIRETCEELGIRETMISDVFPLDYLISPFGMIVYPFVARLAHPEQIQPNAEEVAATFTVPLTFFLHTEPDVYRVHFQARPEPDFPFEKIPGGKNYHWRPRQIDEYFYEYENNVIWGLTAKIVHHFVEIIRSVD</sequence>
<keyword evidence="3" id="KW-0479">Metal-binding</keyword>
<evidence type="ECO:0000256" key="4">
    <source>
        <dbReference type="ARBA" id="ARBA00022801"/>
    </source>
</evidence>
<dbReference type="RefSeq" id="WP_066324746.1">
    <property type="nucleotide sequence ID" value="NZ_CP015438.1"/>
</dbReference>
<keyword evidence="5" id="KW-0460">Magnesium</keyword>
<dbReference type="SUPFAM" id="SSF55811">
    <property type="entry name" value="Nudix"/>
    <property type="match status" value="1"/>
</dbReference>
<keyword evidence="6" id="KW-0464">Manganese</keyword>
<comment type="cofactor">
    <cofactor evidence="2">
        <name>Mg(2+)</name>
        <dbReference type="ChEBI" id="CHEBI:18420"/>
    </cofactor>
</comment>
<comment type="cofactor">
    <cofactor evidence="1">
        <name>Mn(2+)</name>
        <dbReference type="ChEBI" id="CHEBI:29035"/>
    </cofactor>
</comment>
<evidence type="ECO:0000313" key="9">
    <source>
        <dbReference type="Proteomes" id="UP000076865"/>
    </source>
</evidence>
<accession>A0A161HYG2</accession>
<dbReference type="KEGG" id="aamy:GFC30_1939"/>
<dbReference type="Gene3D" id="3.90.79.10">
    <property type="entry name" value="Nucleoside Triphosphate Pyrophosphohydrolase"/>
    <property type="match status" value="1"/>
</dbReference>
<dbReference type="CDD" id="cd03426">
    <property type="entry name" value="NUDIX_CoAse_Nudt7"/>
    <property type="match status" value="1"/>
</dbReference>
<dbReference type="EMBL" id="CP015438">
    <property type="protein sequence ID" value="ANB60730.1"/>
    <property type="molecule type" value="Genomic_DNA"/>
</dbReference>
<evidence type="ECO:0000256" key="1">
    <source>
        <dbReference type="ARBA" id="ARBA00001936"/>
    </source>
</evidence>
<dbReference type="PROSITE" id="PS51462">
    <property type="entry name" value="NUDIX"/>
    <property type="match status" value="1"/>
</dbReference>
<evidence type="ECO:0000313" key="8">
    <source>
        <dbReference type="EMBL" id="ANB60730.1"/>
    </source>
</evidence>
<dbReference type="AlphaFoldDB" id="A0A161HYG2"/>
<dbReference type="InterPro" id="IPR045121">
    <property type="entry name" value="CoAse"/>
</dbReference>
<keyword evidence="9" id="KW-1185">Reference proteome</keyword>
<dbReference type="PANTHER" id="PTHR12992:SF11">
    <property type="entry name" value="MITOCHONDRIAL COENZYME A DIPHOSPHATASE NUDT8"/>
    <property type="match status" value="1"/>
</dbReference>
<dbReference type="Proteomes" id="UP000076865">
    <property type="component" value="Chromosome"/>
</dbReference>
<protein>
    <submittedName>
        <fullName evidence="8">NUDIX domain protein</fullName>
    </submittedName>
</protein>
<reference evidence="8 9" key="1">
    <citation type="journal article" date="2006" name="Syst. Appl. Microbiol.">
        <title>Anoxybacillus amylolyticus sp. nov., a thermophilic amylase producing bacterium isolated from Mount Rittmann (Antarctica).</title>
        <authorList>
            <person name="Poli A."/>
            <person name="Esposito E."/>
            <person name="Lama L."/>
            <person name="Orlando P."/>
            <person name="Nicolaus G."/>
            <person name="de Appolonia F."/>
            <person name="Gambacorta A."/>
            <person name="Nicolaus B."/>
        </authorList>
    </citation>
    <scope>NUCLEOTIDE SEQUENCE [LARGE SCALE GENOMIC DNA]</scope>
    <source>
        <strain evidence="8 9">DSM 15939</strain>
    </source>
</reference>
<dbReference type="OrthoDB" id="9802805at2"/>
<dbReference type="Pfam" id="PF00293">
    <property type="entry name" value="NUDIX"/>
    <property type="match status" value="1"/>
</dbReference>
<dbReference type="PATRIC" id="fig|294699.3.peg.1987"/>
<evidence type="ECO:0000256" key="6">
    <source>
        <dbReference type="ARBA" id="ARBA00023211"/>
    </source>
</evidence>
<evidence type="ECO:0000256" key="2">
    <source>
        <dbReference type="ARBA" id="ARBA00001946"/>
    </source>
</evidence>
<dbReference type="GO" id="GO:0046872">
    <property type="term" value="F:metal ion binding"/>
    <property type="evidence" value="ECO:0007669"/>
    <property type="project" value="UniProtKB-KW"/>
</dbReference>
<evidence type="ECO:0000256" key="5">
    <source>
        <dbReference type="ARBA" id="ARBA00022842"/>
    </source>
</evidence>
<evidence type="ECO:0000256" key="3">
    <source>
        <dbReference type="ARBA" id="ARBA00022723"/>
    </source>
</evidence>
<evidence type="ECO:0000259" key="7">
    <source>
        <dbReference type="PROSITE" id="PS51462"/>
    </source>
</evidence>
<proteinExistence type="predicted"/>
<name>A0A161HYG2_9BACL</name>
<organism evidence="8 9">
    <name type="scientific">Anoxybacteroides amylolyticum</name>
    <dbReference type="NCBI Taxonomy" id="294699"/>
    <lineage>
        <taxon>Bacteria</taxon>
        <taxon>Bacillati</taxon>
        <taxon>Bacillota</taxon>
        <taxon>Bacilli</taxon>
        <taxon>Bacillales</taxon>
        <taxon>Anoxybacillaceae</taxon>
        <taxon>Anoxybacteroides</taxon>
    </lineage>
</organism>
<dbReference type="InterPro" id="IPR015797">
    <property type="entry name" value="NUDIX_hydrolase-like_dom_sf"/>
</dbReference>
<dbReference type="GO" id="GO:0010945">
    <property type="term" value="F:coenzyme A diphosphatase activity"/>
    <property type="evidence" value="ECO:0007669"/>
    <property type="project" value="InterPro"/>
</dbReference>
<keyword evidence="4" id="KW-0378">Hydrolase</keyword>